<dbReference type="EMBL" id="JABAIA010000006">
    <property type="protein sequence ID" value="NLR69231.1"/>
    <property type="molecule type" value="Genomic_DNA"/>
</dbReference>
<evidence type="ECO:0008006" key="3">
    <source>
        <dbReference type="Google" id="ProtNLM"/>
    </source>
</evidence>
<organism evidence="1 2">
    <name type="scientific">Chitinophaga varians</name>
    <dbReference type="NCBI Taxonomy" id="2202339"/>
    <lineage>
        <taxon>Bacteria</taxon>
        <taxon>Pseudomonadati</taxon>
        <taxon>Bacteroidota</taxon>
        <taxon>Chitinophagia</taxon>
        <taxon>Chitinophagales</taxon>
        <taxon>Chitinophagaceae</taxon>
        <taxon>Chitinophaga</taxon>
    </lineage>
</organism>
<reference evidence="1 2" key="1">
    <citation type="submission" date="2020-04" db="EMBL/GenBank/DDBJ databases">
        <authorList>
            <person name="Yin C."/>
        </authorList>
    </citation>
    <scope>NUCLEOTIDE SEQUENCE [LARGE SCALE GENOMIC DNA]</scope>
    <source>
        <strain evidence="1 2">Ae27</strain>
    </source>
</reference>
<proteinExistence type="predicted"/>
<accession>A0A847SC50</accession>
<protein>
    <recommendedName>
        <fullName evidence="3">Single-stranded DNA-binding protein</fullName>
    </recommendedName>
</protein>
<evidence type="ECO:0000313" key="2">
    <source>
        <dbReference type="Proteomes" id="UP000570474"/>
    </source>
</evidence>
<evidence type="ECO:0000313" key="1">
    <source>
        <dbReference type="EMBL" id="NLR69231.1"/>
    </source>
</evidence>
<dbReference type="AlphaFoldDB" id="A0A847SC50"/>
<gene>
    <name evidence="1" type="ORF">HGH92_33345</name>
</gene>
<dbReference type="RefSeq" id="WP_168875192.1">
    <property type="nucleotide sequence ID" value="NZ_JABAIA010000006.1"/>
</dbReference>
<comment type="caution">
    <text evidence="1">The sequence shown here is derived from an EMBL/GenBank/DDBJ whole genome shotgun (WGS) entry which is preliminary data.</text>
</comment>
<name>A0A847SC50_9BACT</name>
<keyword evidence="2" id="KW-1185">Reference proteome</keyword>
<sequence>MAKDLPDYIGQTVRVVGNYVCEKRLLTKQKQPMSFGTFHDANFDFLDTVHFTDSLSHSPLLGAGTYLIEAKVSSDYGHISLIVARMAKLPIRPDPRMTE</sequence>
<dbReference type="Proteomes" id="UP000570474">
    <property type="component" value="Unassembled WGS sequence"/>
</dbReference>